<gene>
    <name evidence="3" type="ORF">HINF_LOCUS24167</name>
    <name evidence="2" type="ORF">HINF_LOCUS26297</name>
    <name evidence="1" type="ORF">HINF_LOCUS3117</name>
    <name evidence="4" type="ORF">HINF_LOCUS58698</name>
</gene>
<dbReference type="EMBL" id="CAXDID020000331">
    <property type="protein sequence ID" value="CAL6078007.1"/>
    <property type="molecule type" value="Genomic_DNA"/>
</dbReference>
<accession>A0AA86U5G7</accession>
<evidence type="ECO:0000313" key="4">
    <source>
        <dbReference type="EMBL" id="CAL6078007.1"/>
    </source>
</evidence>
<evidence type="ECO:0000313" key="5">
    <source>
        <dbReference type="Proteomes" id="UP001642409"/>
    </source>
</evidence>
<evidence type="ECO:0000313" key="1">
    <source>
        <dbReference type="EMBL" id="CAI9915472.1"/>
    </source>
</evidence>
<proteinExistence type="predicted"/>
<dbReference type="EMBL" id="CAXDID020000070">
    <property type="protein sequence ID" value="CAL6014223.1"/>
    <property type="molecule type" value="Genomic_DNA"/>
</dbReference>
<comment type="caution">
    <text evidence="2">The sequence shown here is derived from an EMBL/GenBank/DDBJ whole genome shotgun (WGS) entry which is preliminary data.</text>
</comment>
<evidence type="ECO:0000313" key="2">
    <source>
        <dbReference type="EMBL" id="CAI9938652.1"/>
    </source>
</evidence>
<dbReference type="AlphaFoldDB" id="A0AA86U5G7"/>
<dbReference type="EMBL" id="CATOUU010000656">
    <property type="protein sequence ID" value="CAI9938652.1"/>
    <property type="molecule type" value="Genomic_DNA"/>
</dbReference>
<organism evidence="2">
    <name type="scientific">Hexamita inflata</name>
    <dbReference type="NCBI Taxonomy" id="28002"/>
    <lineage>
        <taxon>Eukaryota</taxon>
        <taxon>Metamonada</taxon>
        <taxon>Diplomonadida</taxon>
        <taxon>Hexamitidae</taxon>
        <taxon>Hexamitinae</taxon>
        <taxon>Hexamita</taxon>
    </lineage>
</organism>
<reference evidence="3 5" key="2">
    <citation type="submission" date="2024-07" db="EMBL/GenBank/DDBJ databases">
        <authorList>
            <person name="Akdeniz Z."/>
        </authorList>
    </citation>
    <scope>NUCLEOTIDE SEQUENCE [LARGE SCALE GENOMIC DNA]</scope>
</reference>
<keyword evidence="5" id="KW-1185">Reference proteome</keyword>
<dbReference type="Proteomes" id="UP001642409">
    <property type="component" value="Unassembled WGS sequence"/>
</dbReference>
<protein>
    <submittedName>
        <fullName evidence="3">Hypothetical_protein</fullName>
    </submittedName>
</protein>
<dbReference type="EMBL" id="CATOUU010000074">
    <property type="protein sequence ID" value="CAI9915472.1"/>
    <property type="molecule type" value="Genomic_DNA"/>
</dbReference>
<reference evidence="2" key="1">
    <citation type="submission" date="2023-06" db="EMBL/GenBank/DDBJ databases">
        <authorList>
            <person name="Kurt Z."/>
        </authorList>
    </citation>
    <scope>NUCLEOTIDE SEQUENCE</scope>
</reference>
<name>A0AA86U5G7_9EUKA</name>
<evidence type="ECO:0000313" key="3">
    <source>
        <dbReference type="EMBL" id="CAL6014223.1"/>
    </source>
</evidence>
<sequence>MKGFNFNTTGATTLGGVKPAEQNLKLTTEQSNKKLDDHLYEINQKVDNQKQQFDQIYKQVFEFDKQNYQTNKKIDETVKEISLIENEQLQMQEYIRQTSLKQHQLFDILKQTPQVVDHQSLIQLGQMILQCQQMTEQWQTTGLEEMKRLNELHNYLTTICQQVGI</sequence>